<comment type="caution">
    <text evidence="2">The sequence shown here is derived from an EMBL/GenBank/DDBJ whole genome shotgun (WGS) entry which is preliminary data.</text>
</comment>
<protein>
    <recommendedName>
        <fullName evidence="4">Secreted protein</fullName>
    </recommendedName>
</protein>
<feature type="signal peptide" evidence="1">
    <location>
        <begin position="1"/>
        <end position="37"/>
    </location>
</feature>
<dbReference type="EMBL" id="VLLL01000006">
    <property type="protein sequence ID" value="TWJ12038.1"/>
    <property type="molecule type" value="Genomic_DNA"/>
</dbReference>
<feature type="chain" id="PRO_5021956546" description="Secreted protein" evidence="1">
    <location>
        <begin position="38"/>
        <end position="128"/>
    </location>
</feature>
<evidence type="ECO:0000313" key="3">
    <source>
        <dbReference type="Proteomes" id="UP000321617"/>
    </source>
</evidence>
<name>A0A562V2E2_9ACTN</name>
<evidence type="ECO:0000256" key="1">
    <source>
        <dbReference type="SAM" id="SignalP"/>
    </source>
</evidence>
<keyword evidence="3" id="KW-1185">Reference proteome</keyword>
<evidence type="ECO:0008006" key="4">
    <source>
        <dbReference type="Google" id="ProtNLM"/>
    </source>
</evidence>
<dbReference type="Proteomes" id="UP000321617">
    <property type="component" value="Unassembled WGS sequence"/>
</dbReference>
<keyword evidence="1" id="KW-0732">Signal</keyword>
<proteinExistence type="predicted"/>
<evidence type="ECO:0000313" key="2">
    <source>
        <dbReference type="EMBL" id="TWJ12038.1"/>
    </source>
</evidence>
<dbReference type="OrthoDB" id="3638180at2"/>
<reference evidence="2 3" key="1">
    <citation type="journal article" date="2013" name="Stand. Genomic Sci.">
        <title>Genomic Encyclopedia of Type Strains, Phase I: The one thousand microbial genomes (KMG-I) project.</title>
        <authorList>
            <person name="Kyrpides N.C."/>
            <person name="Woyke T."/>
            <person name="Eisen J.A."/>
            <person name="Garrity G."/>
            <person name="Lilburn T.G."/>
            <person name="Beck B.J."/>
            <person name="Whitman W.B."/>
            <person name="Hugenholtz P."/>
            <person name="Klenk H.P."/>
        </authorList>
    </citation>
    <scope>NUCLEOTIDE SEQUENCE [LARGE SCALE GENOMIC DNA]</scope>
    <source>
        <strain evidence="2 3">DSM 45044</strain>
    </source>
</reference>
<accession>A0A562V2E2</accession>
<organism evidence="2 3">
    <name type="scientific">Stackebrandtia albiflava</name>
    <dbReference type="NCBI Taxonomy" id="406432"/>
    <lineage>
        <taxon>Bacteria</taxon>
        <taxon>Bacillati</taxon>
        <taxon>Actinomycetota</taxon>
        <taxon>Actinomycetes</taxon>
        <taxon>Glycomycetales</taxon>
        <taxon>Glycomycetaceae</taxon>
        <taxon>Stackebrandtia</taxon>
    </lineage>
</organism>
<dbReference type="RefSeq" id="WP_147138844.1">
    <property type="nucleotide sequence ID" value="NZ_BAABIJ010000002.1"/>
</dbReference>
<dbReference type="AlphaFoldDB" id="A0A562V2E2"/>
<gene>
    <name evidence="2" type="ORF">LX16_2784</name>
</gene>
<sequence length="128" mass="13860">MRVRQSSRARKPFDPRALAVALALCLGVIAVPGAAHADVRPMTVCGQEMDVEIDGGLAYWRASCRGTTMTVSGWVRDTDADGMCARVKALIGTRWHYSARACPEGDQESFSFSGTDNDAQVYLYVEAA</sequence>